<evidence type="ECO:0000259" key="6">
    <source>
        <dbReference type="PROSITE" id="PS51194"/>
    </source>
</evidence>
<dbReference type="PROSITE" id="PS51192">
    <property type="entry name" value="HELICASE_ATP_BIND_1"/>
    <property type="match status" value="1"/>
</dbReference>
<feature type="coiled-coil region" evidence="3">
    <location>
        <begin position="1020"/>
        <end position="1047"/>
    </location>
</feature>
<name>A0A940P2N8_9ENTE</name>
<protein>
    <submittedName>
        <fullName evidence="7">DEAD/DEAH box helicase</fullName>
    </submittedName>
</protein>
<dbReference type="InterPro" id="IPR038718">
    <property type="entry name" value="SNF2-like_sf"/>
</dbReference>
<evidence type="ECO:0000313" key="8">
    <source>
        <dbReference type="Proteomes" id="UP000674938"/>
    </source>
</evidence>
<dbReference type="SMART" id="SM00487">
    <property type="entry name" value="DEXDc"/>
    <property type="match status" value="1"/>
</dbReference>
<dbReference type="AlphaFoldDB" id="A0A940P2N8"/>
<feature type="domain" description="Helicase C-terminal" evidence="6">
    <location>
        <begin position="899"/>
        <end position="1054"/>
    </location>
</feature>
<keyword evidence="8" id="KW-1185">Reference proteome</keyword>
<dbReference type="FunFam" id="3.40.50.300:FF:000533">
    <property type="entry name" value="Helicase, Snf2 family"/>
    <property type="match status" value="1"/>
</dbReference>
<keyword evidence="7" id="KW-0347">Helicase</keyword>
<dbReference type="Pfam" id="PF00176">
    <property type="entry name" value="SNF2-rel_dom"/>
    <property type="match status" value="1"/>
</dbReference>
<reference evidence="7" key="1">
    <citation type="submission" date="2020-12" db="EMBL/GenBank/DDBJ databases">
        <title>Vagococcus allomyrinae sp. nov. and Enterococcus lavae sp. nov., isolated from the larvae of Allomyrina dichotoma.</title>
        <authorList>
            <person name="Lee S.D."/>
        </authorList>
    </citation>
    <scope>NUCLEOTIDE SEQUENCE</scope>
    <source>
        <strain evidence="7">BWB3-3</strain>
    </source>
</reference>
<dbReference type="InterPro" id="IPR000330">
    <property type="entry name" value="SNF2_N"/>
</dbReference>
<dbReference type="Proteomes" id="UP000674938">
    <property type="component" value="Unassembled WGS sequence"/>
</dbReference>
<keyword evidence="7" id="KW-0547">Nucleotide-binding</keyword>
<accession>A0A940P2N8</accession>
<dbReference type="SMART" id="SM00490">
    <property type="entry name" value="HELICc"/>
    <property type="match status" value="1"/>
</dbReference>
<dbReference type="RefSeq" id="WP_209524839.1">
    <property type="nucleotide sequence ID" value="NZ_JAEEGA010000002.1"/>
</dbReference>
<dbReference type="Gene3D" id="3.40.50.10810">
    <property type="entry name" value="Tandem AAA-ATPase domain"/>
    <property type="match status" value="1"/>
</dbReference>
<dbReference type="Gene3D" id="3.40.50.300">
    <property type="entry name" value="P-loop containing nucleotide triphosphate hydrolases"/>
    <property type="match status" value="1"/>
</dbReference>
<keyword evidence="3" id="KW-0175">Coiled coil</keyword>
<dbReference type="InterPro" id="IPR027417">
    <property type="entry name" value="P-loop_NTPase"/>
</dbReference>
<dbReference type="InterPro" id="IPR014001">
    <property type="entry name" value="Helicase_ATP-bd"/>
</dbReference>
<keyword evidence="1" id="KW-0378">Hydrolase</keyword>
<evidence type="ECO:0000256" key="3">
    <source>
        <dbReference type="SAM" id="Coils"/>
    </source>
</evidence>
<dbReference type="PANTHER" id="PTHR10799">
    <property type="entry name" value="SNF2/RAD54 HELICASE FAMILY"/>
    <property type="match status" value="1"/>
</dbReference>
<dbReference type="GO" id="GO:0016787">
    <property type="term" value="F:hydrolase activity"/>
    <property type="evidence" value="ECO:0007669"/>
    <property type="project" value="UniProtKB-KW"/>
</dbReference>
<dbReference type="InterPro" id="IPR049730">
    <property type="entry name" value="SNF2/RAD54-like_C"/>
</dbReference>
<dbReference type="GO" id="GO:0005524">
    <property type="term" value="F:ATP binding"/>
    <property type="evidence" value="ECO:0007669"/>
    <property type="project" value="InterPro"/>
</dbReference>
<dbReference type="CDD" id="cd18793">
    <property type="entry name" value="SF2_C_SNF"/>
    <property type="match status" value="1"/>
</dbReference>
<dbReference type="SUPFAM" id="SSF52540">
    <property type="entry name" value="P-loop containing nucleoside triphosphate hydrolases"/>
    <property type="match status" value="2"/>
</dbReference>
<dbReference type="GO" id="GO:0004386">
    <property type="term" value="F:helicase activity"/>
    <property type="evidence" value="ECO:0007669"/>
    <property type="project" value="UniProtKB-KW"/>
</dbReference>
<dbReference type="InterPro" id="IPR007527">
    <property type="entry name" value="Znf_SWIM"/>
</dbReference>
<evidence type="ECO:0000259" key="4">
    <source>
        <dbReference type="PROSITE" id="PS50966"/>
    </source>
</evidence>
<dbReference type="EMBL" id="JAEEGA010000002">
    <property type="protein sequence ID" value="MBP1039935.1"/>
    <property type="molecule type" value="Genomic_DNA"/>
</dbReference>
<dbReference type="Pfam" id="PF00271">
    <property type="entry name" value="Helicase_C"/>
    <property type="match status" value="1"/>
</dbReference>
<evidence type="ECO:0000256" key="2">
    <source>
        <dbReference type="PROSITE-ProRule" id="PRU00325"/>
    </source>
</evidence>
<feature type="domain" description="Helicase ATP-binding" evidence="5">
    <location>
        <begin position="626"/>
        <end position="787"/>
    </location>
</feature>
<keyword evidence="2" id="KW-0479">Metal-binding</keyword>
<dbReference type="PROSITE" id="PS50966">
    <property type="entry name" value="ZF_SWIM"/>
    <property type="match status" value="1"/>
</dbReference>
<comment type="caution">
    <text evidence="7">The sequence shown here is derived from an EMBL/GenBank/DDBJ whole genome shotgun (WGS) entry which is preliminary data.</text>
</comment>
<dbReference type="PROSITE" id="PS51194">
    <property type="entry name" value="HELICASE_CTER"/>
    <property type="match status" value="1"/>
</dbReference>
<evidence type="ECO:0000256" key="1">
    <source>
        <dbReference type="ARBA" id="ARBA00022801"/>
    </source>
</evidence>
<dbReference type="Pfam" id="PF04434">
    <property type="entry name" value="SWIM"/>
    <property type="match status" value="1"/>
</dbReference>
<dbReference type="Pfam" id="PF08455">
    <property type="entry name" value="SNF2_assoc"/>
    <property type="match status" value="1"/>
</dbReference>
<dbReference type="InterPro" id="IPR001650">
    <property type="entry name" value="Helicase_C-like"/>
</dbReference>
<dbReference type="CDD" id="cd18012">
    <property type="entry name" value="DEXQc_arch_SWI2_SNF2"/>
    <property type="match status" value="1"/>
</dbReference>
<dbReference type="InterPro" id="IPR013663">
    <property type="entry name" value="Helicase_SWF/SNF/SWI_bac"/>
</dbReference>
<gene>
    <name evidence="7" type="ORF">I6N95_02810</name>
</gene>
<evidence type="ECO:0000313" key="7">
    <source>
        <dbReference type="EMBL" id="MBP1039935.1"/>
    </source>
</evidence>
<dbReference type="GO" id="GO:0008270">
    <property type="term" value="F:zinc ion binding"/>
    <property type="evidence" value="ECO:0007669"/>
    <property type="project" value="UniProtKB-KW"/>
</dbReference>
<organism evidence="7 8">
    <name type="scientific">Vagococcus allomyrinae</name>
    <dbReference type="NCBI Taxonomy" id="2794353"/>
    <lineage>
        <taxon>Bacteria</taxon>
        <taxon>Bacillati</taxon>
        <taxon>Bacillota</taxon>
        <taxon>Bacilli</taxon>
        <taxon>Lactobacillales</taxon>
        <taxon>Enterococcaceae</taxon>
        <taxon>Vagococcus</taxon>
    </lineage>
</organism>
<keyword evidence="7" id="KW-0067">ATP-binding</keyword>
<keyword evidence="2" id="KW-0862">Zinc</keyword>
<proteinExistence type="predicted"/>
<evidence type="ECO:0000259" key="5">
    <source>
        <dbReference type="PROSITE" id="PS51192"/>
    </source>
</evidence>
<keyword evidence="2" id="KW-0863">Zinc-finger</keyword>
<feature type="domain" description="SWIM-type" evidence="4">
    <location>
        <begin position="44"/>
        <end position="80"/>
    </location>
</feature>
<sequence length="1067" mass="122594">MKWTIPERIIQRGRKYADEGRVTAITQDLTQEVWHAEVIGSAIYQVELDGTPREKDICTCLYWQENGYCKHTVAVELALRDKGLNRVLKQNKDLKTTYKAPSLSKIVTDSFAKLQDKETKQALEEATPLKVDFLVESLEISNYHPEKAVFGLSFKVGYQDGRTYAVKNASEFLQAFAKQEKFRHSDKYLFSLAAINFTETDYQLLKAALEIYQNNQMVASSGVQLKGSLKQRFLLLPIKELKPFLMNLIRQDKLQVTIGEKTTRKLFFASGKLPIVFEVEPQHTGFNLKISNGIEHYWETYQWVSRGVTIYELTTAQQEIYQTLTQLLKRVETPIIYYEAEEVADLFSYVLPALEQIGLLKVDESLQTEMIRVPVKTGLYLSADKGKLNMRVDFKYGEEVFSTDDAYSTQTEKTSLVIRDQVQESRIEKLLSRYHYTKRAVGYSKPLPQKAELYQLFSTEIPYLRKFAELEVSGELSSLYLDAVQFQPQIEVYEEGSWLDIRFDVSNIDESDIDAILLSLLNQESFYQLSNGQILSLDSDAFQQTSEALSKLRGQLLYQDGKFLIPKYRGLQVEEALEDVTNTTFSDDFKKMVEKLTKPEELDYPIPVNLEAELRHYQKVGFRWLKMLSEYQFGGILADDMGLGKTVQGITYLLSEKEKNIERPSLIVAPASLIYNWQIECQKFAPSLTTCVVTGSKTERERLLQEEGQCDLLITSYASIRQDIDLYQELDIHCLILDEAQMVKNSATKTFQAIKDLKTTHRFAFSGTPIENDLEELWSLFYMLMPGFFPSRAKFKNLETEEIAKMIQPFVLRREKKEVLKDLPDKIESNLYSSLTEEQKTVYLAHLRQMQETISSMSADSFKKNRISVLAGLTRLRQICCDPALFIEDYKGDSGKLEQVKELVIAAKENGRRVLLFSQFTSMLSIIEREFNQLGIDSFYLRGSTKPKDRIEMVEAFNSGEKDVFLISLKAGGTGLNLTGADTVILYDLWWNPAVEEQAAGRAHRMGQKKVVEVWRLIAEGTIEEKMNKLQQEKRELFDKVMNAEEEQQLAKLTEADIREILSMGID</sequence>